<comment type="caution">
    <text evidence="1">The sequence shown here is derived from an EMBL/GenBank/DDBJ whole genome shotgun (WGS) entry which is preliminary data.</text>
</comment>
<evidence type="ECO:0000313" key="2">
    <source>
        <dbReference type="Proteomes" id="UP000270430"/>
    </source>
</evidence>
<sequence>MPETTLLRSSPATEIYAVPGLRPRCTPCVRQMQNFVPATLNWHRQSSSNSHFPLFA</sequence>
<gene>
    <name evidence="1" type="ORF">ALP58_03375</name>
</gene>
<proteinExistence type="predicted"/>
<protein>
    <submittedName>
        <fullName evidence="1">Uncharacterized protein</fullName>
    </submittedName>
</protein>
<dbReference type="Proteomes" id="UP000270430">
    <property type="component" value="Unassembled WGS sequence"/>
</dbReference>
<dbReference type="EMBL" id="RBSX01000236">
    <property type="protein sequence ID" value="RMS86112.1"/>
    <property type="molecule type" value="Genomic_DNA"/>
</dbReference>
<name>A0A3M5GHL4_PSESS</name>
<dbReference type="AlphaFoldDB" id="A0A3M5GHL4"/>
<organism evidence="1 2">
    <name type="scientific">Pseudomonas savastanoi</name>
    <name type="common">Pseudomonas syringae pv. savastanoi</name>
    <dbReference type="NCBI Taxonomy" id="29438"/>
    <lineage>
        <taxon>Bacteria</taxon>
        <taxon>Pseudomonadati</taxon>
        <taxon>Pseudomonadota</taxon>
        <taxon>Gammaproteobacteria</taxon>
        <taxon>Pseudomonadales</taxon>
        <taxon>Pseudomonadaceae</taxon>
        <taxon>Pseudomonas</taxon>
    </lineage>
</organism>
<reference evidence="1 2" key="1">
    <citation type="submission" date="2018-08" db="EMBL/GenBank/DDBJ databases">
        <title>Recombination of ecologically and evolutionarily significant loci maintains genetic cohesion in the Pseudomonas syringae species complex.</title>
        <authorList>
            <person name="Dillon M."/>
            <person name="Thakur S."/>
            <person name="Almeida R.N.D."/>
            <person name="Weir B.S."/>
            <person name="Guttman D.S."/>
        </authorList>
    </citation>
    <scope>NUCLEOTIDE SEQUENCE [LARGE SCALE GENOMIC DNA]</scope>
    <source>
        <strain evidence="1 2">ICMP 9420</strain>
    </source>
</reference>
<accession>A0A3M5GHL4</accession>
<evidence type="ECO:0000313" key="1">
    <source>
        <dbReference type="EMBL" id="RMS86112.1"/>
    </source>
</evidence>